<evidence type="ECO:0000313" key="4">
    <source>
        <dbReference type="Proteomes" id="UP000006064"/>
    </source>
</evidence>
<sequence length="297" mass="33477">MYRGKKIGVSVPAYNEEKLIGRTIDEMPDFVDRIYVVDDASTDRTSDVVREIMKKDGRVELIRHEKNQGVGGAIVSGWKRGLEEGMDVLAVMAGDNQMDPKYLPKLLDPIVEGRAEIAKGTRFHGGYWKEMPWIRLFGTFLLNVLNKIASGYWNVNDPQNGYVAISAEALKKLDLDSLHRGYAFENDVLIKANVAGLRVINVPVRIRYRVGEVSKLKILRFASSTSKFLLKSFLWRVWVKYLRRGHPLGVLYYAGTILIISSLGFVVISIDTALKIFGLGTLSFGSACLIEAWRYNK</sequence>
<dbReference type="AlphaFoldDB" id="I3ZTJ9"/>
<proteinExistence type="predicted"/>
<dbReference type="EMBL" id="CP003651">
    <property type="protein sequence ID" value="AFL95033.1"/>
    <property type="molecule type" value="Genomic_DNA"/>
</dbReference>
<keyword evidence="1" id="KW-0812">Transmembrane</keyword>
<dbReference type="GeneID" id="13038527"/>
<dbReference type="Pfam" id="PF00535">
    <property type="entry name" value="Glycos_transf_2"/>
    <property type="match status" value="1"/>
</dbReference>
<protein>
    <submittedName>
        <fullName evidence="3">Glycosyl transferase family protein 7</fullName>
    </submittedName>
</protein>
<reference evidence="3 4" key="1">
    <citation type="journal article" date="2012" name="J. Bacteriol.">
        <title>Complete Genome Sequence of the Hyperthermophilic Archaeon Thermococcus sp. Strain CL1, Isolated from a Paralvinella sp. Polychaete Worm Collected from a Hydrothermal Vent.</title>
        <authorList>
            <person name="Jung J.H."/>
            <person name="Holden J.F."/>
            <person name="Seo D.H."/>
            <person name="Park K.H."/>
            <person name="Shin H."/>
            <person name="Ryu S."/>
            <person name="Lee J.H."/>
            <person name="Park C.S."/>
        </authorList>
    </citation>
    <scope>NUCLEOTIDE SEQUENCE [LARGE SCALE GENOMIC DNA]</scope>
    <source>
        <strain evidence="4">DSM 27260 / KACC 17922 / CL1</strain>
    </source>
</reference>
<dbReference type="Proteomes" id="UP000006064">
    <property type="component" value="Chromosome"/>
</dbReference>
<name>I3ZTJ9_THECF</name>
<accession>I3ZTJ9</accession>
<dbReference type="InterPro" id="IPR001173">
    <property type="entry name" value="Glyco_trans_2-like"/>
</dbReference>
<dbReference type="PANTHER" id="PTHR48090">
    <property type="entry name" value="UNDECAPRENYL-PHOSPHATE 4-DEOXY-4-FORMAMIDO-L-ARABINOSE TRANSFERASE-RELATED"/>
    <property type="match status" value="1"/>
</dbReference>
<feature type="transmembrane region" description="Helical" evidence="1">
    <location>
        <begin position="250"/>
        <end position="270"/>
    </location>
</feature>
<dbReference type="InterPro" id="IPR029044">
    <property type="entry name" value="Nucleotide-diphossugar_trans"/>
</dbReference>
<keyword evidence="1" id="KW-0472">Membrane</keyword>
<dbReference type="Gene3D" id="3.90.550.10">
    <property type="entry name" value="Spore Coat Polysaccharide Biosynthesis Protein SpsA, Chain A"/>
    <property type="match status" value="1"/>
</dbReference>
<dbReference type="PANTHER" id="PTHR48090:SF7">
    <property type="entry name" value="RFBJ PROTEIN"/>
    <property type="match status" value="1"/>
</dbReference>
<feature type="domain" description="Glycosyltransferase 2-like" evidence="2">
    <location>
        <begin position="10"/>
        <end position="171"/>
    </location>
</feature>
<organism evidence="3 4">
    <name type="scientific">Thermococcus cleftensis (strain DSM 27260 / KACC 17922 / CL1)</name>
    <dbReference type="NCBI Taxonomy" id="163003"/>
    <lineage>
        <taxon>Archaea</taxon>
        <taxon>Methanobacteriati</taxon>
        <taxon>Methanobacteriota</taxon>
        <taxon>Thermococci</taxon>
        <taxon>Thermococcales</taxon>
        <taxon>Thermococcaceae</taxon>
        <taxon>Thermococcus</taxon>
    </lineage>
</organism>
<keyword evidence="4" id="KW-1185">Reference proteome</keyword>
<dbReference type="InterPro" id="IPR050256">
    <property type="entry name" value="Glycosyltransferase_2"/>
</dbReference>
<evidence type="ECO:0000313" key="3">
    <source>
        <dbReference type="EMBL" id="AFL95033.1"/>
    </source>
</evidence>
<dbReference type="HOGENOM" id="CLU_033536_1_0_2"/>
<evidence type="ECO:0000256" key="1">
    <source>
        <dbReference type="SAM" id="Phobius"/>
    </source>
</evidence>
<keyword evidence="3" id="KW-0808">Transferase</keyword>
<dbReference type="STRING" id="163003.CL1_0828"/>
<dbReference type="KEGG" id="thm:CL1_0828"/>
<dbReference type="GO" id="GO:0016740">
    <property type="term" value="F:transferase activity"/>
    <property type="evidence" value="ECO:0007669"/>
    <property type="project" value="UniProtKB-KW"/>
</dbReference>
<dbReference type="CDD" id="cd04179">
    <property type="entry name" value="DPM_DPG-synthase_like"/>
    <property type="match status" value="1"/>
</dbReference>
<dbReference type="OrthoDB" id="11098at2157"/>
<dbReference type="RefSeq" id="WP_014788668.1">
    <property type="nucleotide sequence ID" value="NC_018015.1"/>
</dbReference>
<gene>
    <name evidence="3" type="ORF">CL1_0828</name>
</gene>
<dbReference type="SUPFAM" id="SSF53448">
    <property type="entry name" value="Nucleotide-diphospho-sugar transferases"/>
    <property type="match status" value="1"/>
</dbReference>
<keyword evidence="1" id="KW-1133">Transmembrane helix</keyword>
<evidence type="ECO:0000259" key="2">
    <source>
        <dbReference type="Pfam" id="PF00535"/>
    </source>
</evidence>